<feature type="compositionally biased region" description="Basic residues" evidence="1">
    <location>
        <begin position="13"/>
        <end position="24"/>
    </location>
</feature>
<dbReference type="OrthoDB" id="3204217at2759"/>
<comment type="caution">
    <text evidence="2">The sequence shown here is derived from an EMBL/GenBank/DDBJ whole genome shotgun (WGS) entry which is preliminary data.</text>
</comment>
<reference evidence="2" key="2">
    <citation type="submission" date="2021-10" db="EMBL/GenBank/DDBJ databases">
        <title>Phylogenomics reveals ancestral predisposition of the termite-cultivated fungus Termitomyces towards a domesticated lifestyle.</title>
        <authorList>
            <person name="Auxier B."/>
            <person name="Grum-Grzhimaylo A."/>
            <person name="Cardenas M.E."/>
            <person name="Lodge J.D."/>
            <person name="Laessoe T."/>
            <person name="Pedersen O."/>
            <person name="Smith M.E."/>
            <person name="Kuyper T.W."/>
            <person name="Franco-Molano E.A."/>
            <person name="Baroni T.J."/>
            <person name="Aanen D.K."/>
        </authorList>
    </citation>
    <scope>NUCLEOTIDE SEQUENCE</scope>
    <source>
        <strain evidence="2">D49</strain>
    </source>
</reference>
<gene>
    <name evidence="2" type="ORF">H0H81_003929</name>
</gene>
<accession>A0A9P7GNW1</accession>
<protein>
    <submittedName>
        <fullName evidence="2">Uncharacterized protein</fullName>
    </submittedName>
</protein>
<feature type="region of interest" description="Disordered" evidence="1">
    <location>
        <begin position="1"/>
        <end position="75"/>
    </location>
</feature>
<evidence type="ECO:0000313" key="3">
    <source>
        <dbReference type="Proteomes" id="UP000717328"/>
    </source>
</evidence>
<dbReference type="Proteomes" id="UP000717328">
    <property type="component" value="Unassembled WGS sequence"/>
</dbReference>
<proteinExistence type="predicted"/>
<name>A0A9P7GNW1_9AGAR</name>
<dbReference type="AlphaFoldDB" id="A0A9P7GNW1"/>
<evidence type="ECO:0000313" key="2">
    <source>
        <dbReference type="EMBL" id="KAG5652730.1"/>
    </source>
</evidence>
<evidence type="ECO:0000256" key="1">
    <source>
        <dbReference type="SAM" id="MobiDB-lite"/>
    </source>
</evidence>
<dbReference type="EMBL" id="JABCKI010000102">
    <property type="protein sequence ID" value="KAG5652730.1"/>
    <property type="molecule type" value="Genomic_DNA"/>
</dbReference>
<sequence length="562" mass="62996">MARHQNPRMLVRSPHKRDRPRGLWKARVMAPRFSAHYRQERKPTGDSTDDDSNSDDGLGPSSKRLRSDDDTDDDDDEDHHVYYWDYSRRCSPYPDRLSSWETLKKTMDTSSTAVPSYLAESAIKESCDYEDWEDLKELFAKAADQYENNDASEALPILRGVIHECHRFLIFYEDPSEVYLNPSQAAAPRKCKCVELPTAFYVILGTTLFLFGNLIAQEPSLALDGEPAAPVPYWLAAIDVFETGENLPARTNGLGNCDIPEDWRMAVVWGRTLICLTDEIVNRSRTPTSSTSAPCVDNPAWPPDSPFAAIAARRPPLTYRISLADVSTHELLVLAMDQFSRGIFHMPHPLHMHPPVVPPTPAFSSSAFLVPPPAPAPPAQILLLAQEPTFSRAKELFTIASEVLLLAEKLPEPAERATWAAWADSVFTQMRMEADMDAWRTQITRARGRCWLAVGSARIEELEAALERGELDLLHGEDAKEAREGLGKAVEFFERARGSATGGAEGPEEESELGRLLAEALLTLGNLEPDEEKREEFYRRALLEGGEDYFMGDNDDEKMDET</sequence>
<organism evidence="2 3">
    <name type="scientific">Sphagnurus paluster</name>
    <dbReference type="NCBI Taxonomy" id="117069"/>
    <lineage>
        <taxon>Eukaryota</taxon>
        <taxon>Fungi</taxon>
        <taxon>Dikarya</taxon>
        <taxon>Basidiomycota</taxon>
        <taxon>Agaricomycotina</taxon>
        <taxon>Agaricomycetes</taxon>
        <taxon>Agaricomycetidae</taxon>
        <taxon>Agaricales</taxon>
        <taxon>Tricholomatineae</taxon>
        <taxon>Lyophyllaceae</taxon>
        <taxon>Sphagnurus</taxon>
    </lineage>
</organism>
<keyword evidence="3" id="KW-1185">Reference proteome</keyword>
<reference evidence="2" key="1">
    <citation type="submission" date="2021-02" db="EMBL/GenBank/DDBJ databases">
        <authorList>
            <person name="Nieuwenhuis M."/>
            <person name="Van De Peppel L.J.J."/>
        </authorList>
    </citation>
    <scope>NUCLEOTIDE SEQUENCE</scope>
    <source>
        <strain evidence="2">D49</strain>
    </source>
</reference>